<sequence length="187" mass="20232">MAAVQVNKEPIRHPDCCLSLSSTLLDKLTITLIRVGAEAGRLVLSIGSGSGLLEALLLEKWSTSAGAILSIEGIEVQQSVSTSLNKFLPEQHHSSVKGTWDLSPRAADASALMFVYPRNPDLVSGYLQSYALSTDAALDTVIYLGPKCDWAEFEQCFSGLNGWSTNVVPDEESGLLEYEMLAVAERR</sequence>
<accession>A0A9P8UW84</accession>
<protein>
    <submittedName>
        <fullName evidence="1">Uncharacterized protein</fullName>
    </submittedName>
</protein>
<evidence type="ECO:0000313" key="1">
    <source>
        <dbReference type="EMBL" id="KAH6659181.1"/>
    </source>
</evidence>
<dbReference type="Proteomes" id="UP000758603">
    <property type="component" value="Unassembled WGS sequence"/>
</dbReference>
<dbReference type="RefSeq" id="XP_045963312.1">
    <property type="nucleotide sequence ID" value="XM_046106168.1"/>
</dbReference>
<dbReference type="AlphaFoldDB" id="A0A9P8UW84"/>
<proteinExistence type="predicted"/>
<comment type="caution">
    <text evidence="1">The sequence shown here is derived from an EMBL/GenBank/DDBJ whole genome shotgun (WGS) entry which is preliminary data.</text>
</comment>
<evidence type="ECO:0000313" key="2">
    <source>
        <dbReference type="Proteomes" id="UP000758603"/>
    </source>
</evidence>
<keyword evidence="2" id="KW-1185">Reference proteome</keyword>
<dbReference type="GeneID" id="70135059"/>
<gene>
    <name evidence="1" type="ORF">BKA67DRAFT_652430</name>
</gene>
<organism evidence="1 2">
    <name type="scientific">Truncatella angustata</name>
    <dbReference type="NCBI Taxonomy" id="152316"/>
    <lineage>
        <taxon>Eukaryota</taxon>
        <taxon>Fungi</taxon>
        <taxon>Dikarya</taxon>
        <taxon>Ascomycota</taxon>
        <taxon>Pezizomycotina</taxon>
        <taxon>Sordariomycetes</taxon>
        <taxon>Xylariomycetidae</taxon>
        <taxon>Amphisphaeriales</taxon>
        <taxon>Sporocadaceae</taxon>
        <taxon>Truncatella</taxon>
    </lineage>
</organism>
<dbReference type="EMBL" id="JAGPXC010000001">
    <property type="protein sequence ID" value="KAH6659181.1"/>
    <property type="molecule type" value="Genomic_DNA"/>
</dbReference>
<reference evidence="1" key="1">
    <citation type="journal article" date="2021" name="Nat. Commun.">
        <title>Genetic determinants of endophytism in the Arabidopsis root mycobiome.</title>
        <authorList>
            <person name="Mesny F."/>
            <person name="Miyauchi S."/>
            <person name="Thiergart T."/>
            <person name="Pickel B."/>
            <person name="Atanasova L."/>
            <person name="Karlsson M."/>
            <person name="Huettel B."/>
            <person name="Barry K.W."/>
            <person name="Haridas S."/>
            <person name="Chen C."/>
            <person name="Bauer D."/>
            <person name="Andreopoulos W."/>
            <person name="Pangilinan J."/>
            <person name="LaButti K."/>
            <person name="Riley R."/>
            <person name="Lipzen A."/>
            <person name="Clum A."/>
            <person name="Drula E."/>
            <person name="Henrissat B."/>
            <person name="Kohler A."/>
            <person name="Grigoriev I.V."/>
            <person name="Martin F.M."/>
            <person name="Hacquard S."/>
        </authorList>
    </citation>
    <scope>NUCLEOTIDE SEQUENCE</scope>
    <source>
        <strain evidence="1">MPI-SDFR-AT-0073</strain>
    </source>
</reference>
<dbReference type="OrthoDB" id="2151982at2759"/>
<name>A0A9P8UW84_9PEZI</name>